<evidence type="ECO:0000256" key="1">
    <source>
        <dbReference type="ARBA" id="ARBA00015681"/>
    </source>
</evidence>
<dbReference type="EMBL" id="ANHY01000003">
    <property type="protein sequence ID" value="EKV32270.1"/>
    <property type="molecule type" value="Genomic_DNA"/>
</dbReference>
<dbReference type="SUPFAM" id="SSF54913">
    <property type="entry name" value="GlnB-like"/>
    <property type="match status" value="1"/>
</dbReference>
<evidence type="ECO:0000313" key="2">
    <source>
        <dbReference type="EMBL" id="EKV32270.1"/>
    </source>
</evidence>
<dbReference type="InterPro" id="IPR015867">
    <property type="entry name" value="N-reg_PII/ATP_PRibTrfase_C"/>
</dbReference>
<name>K9H1Y3_9PROT</name>
<protein>
    <recommendedName>
        <fullName evidence="1">Nitrogen regulatory protein P-II</fullName>
    </recommendedName>
</protein>
<dbReference type="eggNOG" id="COG0347">
    <property type="taxonomic scope" value="Bacteria"/>
</dbReference>
<proteinExistence type="predicted"/>
<keyword evidence="3" id="KW-1185">Reference proteome</keyword>
<dbReference type="RefSeq" id="WP_009538758.1">
    <property type="nucleotide sequence ID" value="NZ_ANHY01000003.1"/>
</dbReference>
<dbReference type="Pfam" id="PF00543">
    <property type="entry name" value="P-II"/>
    <property type="match status" value="1"/>
</dbReference>
<evidence type="ECO:0000313" key="3">
    <source>
        <dbReference type="Proteomes" id="UP000009881"/>
    </source>
</evidence>
<gene>
    <name evidence="2" type="ORF">C882_2347</name>
</gene>
<reference evidence="2 3" key="1">
    <citation type="journal article" date="2013" name="Genome Announc.">
        <title>Draft Genome Sequence of an Alphaproteobacterium, Caenispirillum salinarum AK4(T), Isolated from a Solar Saltern.</title>
        <authorList>
            <person name="Khatri I."/>
            <person name="Singh A."/>
            <person name="Korpole S."/>
            <person name="Pinnaka A.K."/>
            <person name="Subramanian S."/>
        </authorList>
    </citation>
    <scope>NUCLEOTIDE SEQUENCE [LARGE SCALE GENOMIC DNA]</scope>
    <source>
        <strain evidence="2 3">AK4</strain>
    </source>
</reference>
<dbReference type="InterPro" id="IPR002187">
    <property type="entry name" value="N-reg_PII"/>
</dbReference>
<dbReference type="InterPro" id="IPR011322">
    <property type="entry name" value="N-reg_PII-like_a/b"/>
</dbReference>
<dbReference type="GO" id="GO:0006808">
    <property type="term" value="P:regulation of nitrogen utilization"/>
    <property type="evidence" value="ECO:0007669"/>
    <property type="project" value="InterPro"/>
</dbReference>
<dbReference type="OrthoDB" id="330665at2"/>
<dbReference type="Gene3D" id="3.30.70.120">
    <property type="match status" value="1"/>
</dbReference>
<dbReference type="Proteomes" id="UP000009881">
    <property type="component" value="Unassembled WGS sequence"/>
</dbReference>
<organism evidence="2 3">
    <name type="scientific">Caenispirillum salinarum AK4</name>
    <dbReference type="NCBI Taxonomy" id="1238182"/>
    <lineage>
        <taxon>Bacteria</taxon>
        <taxon>Pseudomonadati</taxon>
        <taxon>Pseudomonadota</taxon>
        <taxon>Alphaproteobacteria</taxon>
        <taxon>Rhodospirillales</taxon>
        <taxon>Novispirillaceae</taxon>
        <taxon>Caenispirillum</taxon>
    </lineage>
</organism>
<dbReference type="STRING" id="1238182.C882_2347"/>
<accession>K9H1Y3</accession>
<dbReference type="AlphaFoldDB" id="K9H1Y3"/>
<sequence>MSVTSATKRKRVTIITEAAIEGRLLDDVEKLGAHGYTISEARGKGGRGVRSGSWGPSANIRVEVICDDATADRIMRHLWDHYYNDYAMILFAHDVEVLRPEKF</sequence>
<comment type="caution">
    <text evidence="2">The sequence shown here is derived from an EMBL/GenBank/DDBJ whole genome shotgun (WGS) entry which is preliminary data.</text>
</comment>
<dbReference type="GO" id="GO:0030234">
    <property type="term" value="F:enzyme regulator activity"/>
    <property type="evidence" value="ECO:0007669"/>
    <property type="project" value="InterPro"/>
</dbReference>